<feature type="region of interest" description="Disordered" evidence="1">
    <location>
        <begin position="500"/>
        <end position="587"/>
    </location>
</feature>
<dbReference type="PANTHER" id="PTHR21974:SF2">
    <property type="entry name" value="RE15880P"/>
    <property type="match status" value="1"/>
</dbReference>
<accession>A0A913X4M7</accession>
<feature type="compositionally biased region" description="Low complexity" evidence="1">
    <location>
        <begin position="541"/>
        <end position="554"/>
    </location>
</feature>
<feature type="compositionally biased region" description="Low complexity" evidence="1">
    <location>
        <begin position="48"/>
        <end position="61"/>
    </location>
</feature>
<sequence>MGCSASTGAPVQQNNNVPNGNVKPETRPAPSEPRNEQPKPSKERRDSSSSSSSSSSDSSVGSKDKKKVKEKNPVEEKPVTQPTESENVKENETPATVDEKPANENVTAVEADPTENVNENQPEEKEKEKEEAQEKGTENEEAAQEKPNFNEEVLKSFVELETEIKDLESKNQDGILKAEHERLMELHKTLLAQTEKVEELKSKTLKEYQDIVNITHPSVRAMFINENQHDAQVAKEQQEYLDALNKQEVAQQELNSSKEQYKNLYTAYNDHAHKVMDDRERLKDCQYKQEELLGKVFNDNYGSDKEWKLEMDLDLLGEKKERIRGAHYKWSNARSYTASASTQINWSAKRWAQIASHNVQSQMVKLQMTAETRNHLIAAVQNIQSAQKFLTPIKVPYFNQSDLEQLQQAINTIFHDVQLPQNYRTAHANFVEFYNKSQNLLNWIDQVLKNTINPDYDEVKKSYHVKYYELKEERLTLIQNIVKEKLGVEMNLDIKKEEYKETEEAVVSDEQVIKPGEVTKEEGDEQAPELDAQSEEPPAEIPAAEEAQAATGEGENPDAAASEEQPAENKPRVKAVPLSELAPAPNQEDLFGNIDQLKKKHEEEIAEFEKAQEVNKARVEQGLQERLRARRSRRRKMQQQEAETAELTGENDSSLPVPIE</sequence>
<feature type="region of interest" description="Disordered" evidence="1">
    <location>
        <begin position="625"/>
        <end position="660"/>
    </location>
</feature>
<dbReference type="PANTHER" id="PTHR21974">
    <property type="entry name" value="RE15880P"/>
    <property type="match status" value="1"/>
</dbReference>
<dbReference type="GeneID" id="110237625"/>
<dbReference type="OrthoDB" id="6432391at2759"/>
<evidence type="ECO:0000313" key="2">
    <source>
        <dbReference type="EnsemblMetazoa" id="XP_020898887.1"/>
    </source>
</evidence>
<feature type="compositionally biased region" description="Acidic residues" evidence="1">
    <location>
        <begin position="522"/>
        <end position="538"/>
    </location>
</feature>
<dbReference type="Proteomes" id="UP000887567">
    <property type="component" value="Unplaced"/>
</dbReference>
<feature type="compositionally biased region" description="Basic and acidic residues" evidence="1">
    <location>
        <begin position="33"/>
        <end position="47"/>
    </location>
</feature>
<evidence type="ECO:0000313" key="3">
    <source>
        <dbReference type="Proteomes" id="UP000887567"/>
    </source>
</evidence>
<evidence type="ECO:0000256" key="1">
    <source>
        <dbReference type="SAM" id="MobiDB-lite"/>
    </source>
</evidence>
<feature type="compositionally biased region" description="Low complexity" evidence="1">
    <location>
        <begin position="10"/>
        <end position="22"/>
    </location>
</feature>
<feature type="compositionally biased region" description="Basic and acidic residues" evidence="1">
    <location>
        <begin position="86"/>
        <end position="102"/>
    </location>
</feature>
<dbReference type="RefSeq" id="XP_020898887.1">
    <property type="nucleotide sequence ID" value="XM_021043228.1"/>
</dbReference>
<feature type="compositionally biased region" description="Basic and acidic residues" evidence="1">
    <location>
        <begin position="122"/>
        <end position="138"/>
    </location>
</feature>
<name>A0A913X4M7_EXADI</name>
<dbReference type="KEGG" id="epa:110237625"/>
<reference evidence="2" key="1">
    <citation type="submission" date="2022-11" db="UniProtKB">
        <authorList>
            <consortium name="EnsemblMetazoa"/>
        </authorList>
    </citation>
    <scope>IDENTIFICATION</scope>
</reference>
<organism evidence="2 3">
    <name type="scientific">Exaiptasia diaphana</name>
    <name type="common">Tropical sea anemone</name>
    <name type="synonym">Aiptasia pulchella</name>
    <dbReference type="NCBI Taxonomy" id="2652724"/>
    <lineage>
        <taxon>Eukaryota</taxon>
        <taxon>Metazoa</taxon>
        <taxon>Cnidaria</taxon>
        <taxon>Anthozoa</taxon>
        <taxon>Hexacorallia</taxon>
        <taxon>Actiniaria</taxon>
        <taxon>Aiptasiidae</taxon>
        <taxon>Exaiptasia</taxon>
    </lineage>
</organism>
<feature type="region of interest" description="Disordered" evidence="1">
    <location>
        <begin position="1"/>
        <end position="150"/>
    </location>
</feature>
<dbReference type="AlphaFoldDB" id="A0A913X4M7"/>
<dbReference type="OMA" id="GINRWQD"/>
<protein>
    <submittedName>
        <fullName evidence="2">Uncharacterized protein</fullName>
    </submittedName>
</protein>
<dbReference type="GO" id="GO:0005929">
    <property type="term" value="C:cilium"/>
    <property type="evidence" value="ECO:0007669"/>
    <property type="project" value="TreeGrafter"/>
</dbReference>
<keyword evidence="3" id="KW-1185">Reference proteome</keyword>
<dbReference type="EnsemblMetazoa" id="XM_021043228.1">
    <property type="protein sequence ID" value="XP_020898887.1"/>
    <property type="gene ID" value="LOC110237625"/>
</dbReference>
<proteinExistence type="predicted"/>
<feature type="compositionally biased region" description="Basic residues" evidence="1">
    <location>
        <begin position="628"/>
        <end position="637"/>
    </location>
</feature>